<feature type="domain" description="ABC3 transporter permease C-terminal" evidence="8">
    <location>
        <begin position="2"/>
        <end position="104"/>
    </location>
</feature>
<evidence type="ECO:0000256" key="3">
    <source>
        <dbReference type="ARBA" id="ARBA00022692"/>
    </source>
</evidence>
<comment type="subcellular location">
    <subcellularLocation>
        <location evidence="1">Cell membrane</location>
        <topology evidence="1">Multi-pass membrane protein</topology>
    </subcellularLocation>
</comment>
<comment type="caution">
    <text evidence="9">The sequence shown here is derived from an EMBL/GenBank/DDBJ whole genome shotgun (WGS) entry which is preliminary data.</text>
</comment>
<organism evidence="9">
    <name type="scientific">bioreactor metagenome</name>
    <dbReference type="NCBI Taxonomy" id="1076179"/>
    <lineage>
        <taxon>unclassified sequences</taxon>
        <taxon>metagenomes</taxon>
        <taxon>ecological metagenomes</taxon>
    </lineage>
</organism>
<evidence type="ECO:0000259" key="8">
    <source>
        <dbReference type="Pfam" id="PF02687"/>
    </source>
</evidence>
<proteinExistence type="inferred from homology"/>
<evidence type="ECO:0000256" key="7">
    <source>
        <dbReference type="SAM" id="Phobius"/>
    </source>
</evidence>
<evidence type="ECO:0000256" key="4">
    <source>
        <dbReference type="ARBA" id="ARBA00022989"/>
    </source>
</evidence>
<evidence type="ECO:0000256" key="6">
    <source>
        <dbReference type="ARBA" id="ARBA00038076"/>
    </source>
</evidence>
<comment type="similarity">
    <text evidence="6">Belongs to the ABC-4 integral membrane protein family.</text>
</comment>
<feature type="transmembrane region" description="Helical" evidence="7">
    <location>
        <begin position="38"/>
        <end position="60"/>
    </location>
</feature>
<dbReference type="Pfam" id="PF02687">
    <property type="entry name" value="FtsX"/>
    <property type="match status" value="1"/>
</dbReference>
<evidence type="ECO:0000256" key="5">
    <source>
        <dbReference type="ARBA" id="ARBA00023136"/>
    </source>
</evidence>
<dbReference type="InterPro" id="IPR003838">
    <property type="entry name" value="ABC3_permease_C"/>
</dbReference>
<dbReference type="GO" id="GO:0005886">
    <property type="term" value="C:plasma membrane"/>
    <property type="evidence" value="ECO:0007669"/>
    <property type="project" value="UniProtKB-SubCell"/>
</dbReference>
<dbReference type="PANTHER" id="PTHR30572">
    <property type="entry name" value="MEMBRANE COMPONENT OF TRANSPORTER-RELATED"/>
    <property type="match status" value="1"/>
</dbReference>
<dbReference type="AlphaFoldDB" id="A0A645JIH3"/>
<dbReference type="PANTHER" id="PTHR30572:SF4">
    <property type="entry name" value="ABC TRANSPORTER PERMEASE YTRF"/>
    <property type="match status" value="1"/>
</dbReference>
<protein>
    <submittedName>
        <fullName evidence="9">ABC transporter permease YtrF</fullName>
    </submittedName>
</protein>
<keyword evidence="5 7" id="KW-0472">Membrane</keyword>
<keyword evidence="3 7" id="KW-0812">Transmembrane</keyword>
<evidence type="ECO:0000313" key="9">
    <source>
        <dbReference type="EMBL" id="MPN63236.1"/>
    </source>
</evidence>
<sequence length="113" mass="12165">MINTMSVNVIERTREIGMLRAVGSTRAQIRRIILAESLLLSALGSVTGIAVGLYLSSFIIKALNFNGFKLGFYFPVSGIVFAIFVSLVIGVLASLTPARKAANTAIVEALRYE</sequence>
<keyword evidence="4 7" id="KW-1133">Transmembrane helix</keyword>
<evidence type="ECO:0000256" key="2">
    <source>
        <dbReference type="ARBA" id="ARBA00022475"/>
    </source>
</evidence>
<feature type="transmembrane region" description="Helical" evidence="7">
    <location>
        <begin position="72"/>
        <end position="95"/>
    </location>
</feature>
<dbReference type="GO" id="GO:0022857">
    <property type="term" value="F:transmembrane transporter activity"/>
    <property type="evidence" value="ECO:0007669"/>
    <property type="project" value="TreeGrafter"/>
</dbReference>
<dbReference type="EMBL" id="VSSQ01142349">
    <property type="protein sequence ID" value="MPN63236.1"/>
    <property type="molecule type" value="Genomic_DNA"/>
</dbReference>
<name>A0A645JIH3_9ZZZZ</name>
<dbReference type="InterPro" id="IPR050250">
    <property type="entry name" value="Macrolide_Exporter_MacB"/>
</dbReference>
<accession>A0A645JIH3</accession>
<keyword evidence="2" id="KW-1003">Cell membrane</keyword>
<gene>
    <name evidence="9" type="primary">ytrF_8</name>
    <name evidence="9" type="ORF">SDC9_210993</name>
</gene>
<evidence type="ECO:0000256" key="1">
    <source>
        <dbReference type="ARBA" id="ARBA00004651"/>
    </source>
</evidence>
<reference evidence="9" key="1">
    <citation type="submission" date="2019-08" db="EMBL/GenBank/DDBJ databases">
        <authorList>
            <person name="Kucharzyk K."/>
            <person name="Murdoch R.W."/>
            <person name="Higgins S."/>
            <person name="Loffler F."/>
        </authorList>
    </citation>
    <scope>NUCLEOTIDE SEQUENCE</scope>
</reference>